<dbReference type="PANTHER" id="PTHR46910:SF25">
    <property type="entry name" value="ABC-TRANSPORTER-REGULATING TRANSCRIPTION FACTOR"/>
    <property type="match status" value="1"/>
</dbReference>
<dbReference type="PROSITE" id="PS50048">
    <property type="entry name" value="ZN2_CY6_FUNGAL_2"/>
    <property type="match status" value="1"/>
</dbReference>
<reference evidence="7 8" key="1">
    <citation type="submission" date="2016-09" db="EMBL/GenBank/DDBJ databases">
        <title>Aspergillus awamori IFM 58123T.</title>
        <authorList>
            <person name="Kusuya Y."/>
            <person name="Shimizu M."/>
            <person name="Takahashi H."/>
            <person name="Yaguchi T."/>
        </authorList>
    </citation>
    <scope>NUCLEOTIDE SEQUENCE [LARGE SCALE GENOMIC DNA]</scope>
    <source>
        <strain evidence="7 8">IFM 58123</strain>
    </source>
</reference>
<protein>
    <submittedName>
        <fullName evidence="7">Heme-responsive zinc finger transcription factor HAP1</fullName>
    </submittedName>
</protein>
<dbReference type="PANTHER" id="PTHR46910">
    <property type="entry name" value="TRANSCRIPTION FACTOR PDR1"/>
    <property type="match status" value="1"/>
</dbReference>
<dbReference type="PROSITE" id="PS00463">
    <property type="entry name" value="ZN2_CY6_FUNGAL_1"/>
    <property type="match status" value="1"/>
</dbReference>
<evidence type="ECO:0000256" key="1">
    <source>
        <dbReference type="ARBA" id="ARBA00023015"/>
    </source>
</evidence>
<feature type="compositionally biased region" description="Polar residues" evidence="5">
    <location>
        <begin position="33"/>
        <end position="44"/>
    </location>
</feature>
<feature type="compositionally biased region" description="Basic and acidic residues" evidence="5">
    <location>
        <begin position="7"/>
        <end position="24"/>
    </location>
</feature>
<keyword evidence="3" id="KW-0804">Transcription</keyword>
<dbReference type="CDD" id="cd12148">
    <property type="entry name" value="fungal_TF_MHR"/>
    <property type="match status" value="1"/>
</dbReference>
<dbReference type="Gene3D" id="4.10.240.10">
    <property type="entry name" value="Zn(2)-C6 fungal-type DNA-binding domain"/>
    <property type="match status" value="1"/>
</dbReference>
<evidence type="ECO:0000313" key="8">
    <source>
        <dbReference type="Proteomes" id="UP000286921"/>
    </source>
</evidence>
<name>A0A401KY17_ASPAW</name>
<accession>A0A401KY17</accession>
<dbReference type="InterPro" id="IPR036864">
    <property type="entry name" value="Zn2-C6_fun-type_DNA-bd_sf"/>
</dbReference>
<dbReference type="GO" id="GO:0003677">
    <property type="term" value="F:DNA binding"/>
    <property type="evidence" value="ECO:0007669"/>
    <property type="project" value="UniProtKB-KW"/>
</dbReference>
<evidence type="ECO:0000259" key="6">
    <source>
        <dbReference type="PROSITE" id="PS50048"/>
    </source>
</evidence>
<proteinExistence type="predicted"/>
<dbReference type="EMBL" id="BDHI01000015">
    <property type="protein sequence ID" value="GCB24150.1"/>
    <property type="molecule type" value="Genomic_DNA"/>
</dbReference>
<keyword evidence="8" id="KW-1185">Reference proteome</keyword>
<feature type="domain" description="Zn(2)-C6 fungal-type" evidence="6">
    <location>
        <begin position="102"/>
        <end position="133"/>
    </location>
</feature>
<dbReference type="GO" id="GO:0000981">
    <property type="term" value="F:DNA-binding transcription factor activity, RNA polymerase II-specific"/>
    <property type="evidence" value="ECO:0007669"/>
    <property type="project" value="InterPro"/>
</dbReference>
<evidence type="ECO:0000256" key="3">
    <source>
        <dbReference type="ARBA" id="ARBA00023163"/>
    </source>
</evidence>
<keyword evidence="1" id="KW-0805">Transcription regulation</keyword>
<dbReference type="InterPro" id="IPR050987">
    <property type="entry name" value="AtrR-like"/>
</dbReference>
<dbReference type="CDD" id="cd00067">
    <property type="entry name" value="GAL4"/>
    <property type="match status" value="1"/>
</dbReference>
<evidence type="ECO:0000256" key="5">
    <source>
        <dbReference type="SAM" id="MobiDB-lite"/>
    </source>
</evidence>
<dbReference type="Pfam" id="PF00172">
    <property type="entry name" value="Zn_clus"/>
    <property type="match status" value="1"/>
</dbReference>
<feature type="region of interest" description="Disordered" evidence="5">
    <location>
        <begin position="1"/>
        <end position="51"/>
    </location>
</feature>
<dbReference type="AlphaFoldDB" id="A0A401KY17"/>
<dbReference type="STRING" id="105351.A0A401KY17"/>
<dbReference type="GO" id="GO:0008270">
    <property type="term" value="F:zinc ion binding"/>
    <property type="evidence" value="ECO:0007669"/>
    <property type="project" value="InterPro"/>
</dbReference>
<dbReference type="Proteomes" id="UP000286921">
    <property type="component" value="Unassembled WGS sequence"/>
</dbReference>
<gene>
    <name evidence="7" type="ORF">AAWM_07035</name>
</gene>
<evidence type="ECO:0000313" key="7">
    <source>
        <dbReference type="EMBL" id="GCB24150.1"/>
    </source>
</evidence>
<sequence length="800" mass="89392">MGVDLPIPKDDVKQWGSPDERELDIGQPIRSPGESQQEATTPATEQDGGRVKCNFPCQSPKCPSQSVDEKIGDTEVIEKGNLVGTPMKHKQNRAENAMPDLACTRCRERKIRCGRERPHCRNCQREGGLICMYRIPAKRVNHLKLLCASIDRLQDRLTSIESHLSRLHGPGLRTPVFEEEHQSSQSRALIEGVSATSSCDDTDDEEEHKEGASWIFAPNHSEYYFGRPSVAALCENLKRRVQLVPYATEAIWRPLCDMLHHLCEITSVSEPIPSYSDRLVVPLLPRHQATAAMDWFLQHQDCQTDVFVPDNLRANLQRVHSQHQPQSDDAAWGICFQTIALLARIKSKATHGLLGNFTHSFVPSRAVLACPGLLNTPRLINVQALLLLSVAAQALDHSGSAELIFAHACTLARIVGLHYSQVPDQGDIVEIERAKVLRALYIRDWSLYTLRGSVLWMPYDDYDIATQLRAAVDKLEKHSNRLRLAIMQEDIYRLAQMSSMSGKAHHNQELLMHVEKQLDEYARTLCLFHGQNTPSDCRGSHAVETMEFLATRIMAFQHGQDLYHTRRIEEDARLSCLLLLIAHGDQNPAVLYCFNEMIAGEGTNPKGNDQFHCSPNVSFTSVYDAFSVPAFFIILQNLLMSRSRETPAGMISDLDLLRRVSACYTDHASQMPTNSYHSKTAWIFLQLMSLVRVIVDARLGRHSVDSPRAPPQNDLPSPPYWLVAQQSTAPLNWESWLSGASSLALSPLGPATPLGTWNANTPALDGEGLMLWPSASEWSAVAPKSSHHEQVDSAADRCAM</sequence>
<organism evidence="7 8">
    <name type="scientific">Aspergillus awamori</name>
    <name type="common">Black koji mold</name>
    <dbReference type="NCBI Taxonomy" id="105351"/>
    <lineage>
        <taxon>Eukaryota</taxon>
        <taxon>Fungi</taxon>
        <taxon>Dikarya</taxon>
        <taxon>Ascomycota</taxon>
        <taxon>Pezizomycotina</taxon>
        <taxon>Eurotiomycetes</taxon>
        <taxon>Eurotiomycetidae</taxon>
        <taxon>Eurotiales</taxon>
        <taxon>Aspergillaceae</taxon>
        <taxon>Aspergillus</taxon>
    </lineage>
</organism>
<dbReference type="SMART" id="SM00066">
    <property type="entry name" value="GAL4"/>
    <property type="match status" value="1"/>
</dbReference>
<evidence type="ECO:0000256" key="2">
    <source>
        <dbReference type="ARBA" id="ARBA00023125"/>
    </source>
</evidence>
<keyword evidence="2" id="KW-0238">DNA-binding</keyword>
<keyword evidence="4" id="KW-0539">Nucleus</keyword>
<dbReference type="SUPFAM" id="SSF57701">
    <property type="entry name" value="Zn2/Cys6 DNA-binding domain"/>
    <property type="match status" value="1"/>
</dbReference>
<comment type="caution">
    <text evidence="7">The sequence shown here is derived from an EMBL/GenBank/DDBJ whole genome shotgun (WGS) entry which is preliminary data.</text>
</comment>
<evidence type="ECO:0000256" key="4">
    <source>
        <dbReference type="ARBA" id="ARBA00023242"/>
    </source>
</evidence>
<dbReference type="InterPro" id="IPR001138">
    <property type="entry name" value="Zn2Cys6_DnaBD"/>
</dbReference>